<organism evidence="2 3">
    <name type="scientific">Paragonimus westermani</name>
    <dbReference type="NCBI Taxonomy" id="34504"/>
    <lineage>
        <taxon>Eukaryota</taxon>
        <taxon>Metazoa</taxon>
        <taxon>Spiralia</taxon>
        <taxon>Lophotrochozoa</taxon>
        <taxon>Platyhelminthes</taxon>
        <taxon>Trematoda</taxon>
        <taxon>Digenea</taxon>
        <taxon>Plagiorchiida</taxon>
        <taxon>Troglotremata</taxon>
        <taxon>Troglotrematidae</taxon>
        <taxon>Paragonimus</taxon>
    </lineage>
</organism>
<comment type="caution">
    <text evidence="2">The sequence shown here is derived from an EMBL/GenBank/DDBJ whole genome shotgun (WGS) entry which is preliminary data.</text>
</comment>
<evidence type="ECO:0000313" key="2">
    <source>
        <dbReference type="EMBL" id="KAF8568320.1"/>
    </source>
</evidence>
<keyword evidence="1" id="KW-0175">Coiled coil</keyword>
<reference evidence="2 3" key="1">
    <citation type="submission" date="2019-07" db="EMBL/GenBank/DDBJ databases">
        <title>Annotation for the trematode Paragonimus westermani.</title>
        <authorList>
            <person name="Choi Y.-J."/>
        </authorList>
    </citation>
    <scope>NUCLEOTIDE SEQUENCE [LARGE SCALE GENOMIC DNA]</scope>
    <source>
        <strain evidence="2">180907_Pwestermani</strain>
    </source>
</reference>
<feature type="coiled-coil region" evidence="1">
    <location>
        <begin position="175"/>
        <end position="255"/>
    </location>
</feature>
<gene>
    <name evidence="2" type="ORF">P879_09142</name>
</gene>
<evidence type="ECO:0000256" key="1">
    <source>
        <dbReference type="SAM" id="Coils"/>
    </source>
</evidence>
<dbReference type="EMBL" id="JTDF01002902">
    <property type="protein sequence ID" value="KAF8568320.1"/>
    <property type="molecule type" value="Genomic_DNA"/>
</dbReference>
<sequence length="320" mass="36464">MSDMELFESPNTSCIHPSSDYFLDQHIDSEFCSTMSKVTEIKGDMVRLAKLIESDETLSTPNPTACELHAYETKSPNYSALAESVKTCIADAIELILNSRRQTDATLQDVEAAIMETELISRQQLEAERDMLLKCNEKLADSPARPLKSLLDQTAVFELLERNMIASVDEIEKIKVQCKAEVEETKRHAEDIELQLRGVKAEAVRLNVELDRVNRERESETEKLRATCSQLECDKKRLEHELNRSEAESVRLTLEMSRIKQVYEGESEELRTICSRLEDDAKHWGQKLQHSEARVVDLERELKAVDGKSTFSLCAFLPLV</sequence>
<evidence type="ECO:0000313" key="3">
    <source>
        <dbReference type="Proteomes" id="UP000699462"/>
    </source>
</evidence>
<dbReference type="OrthoDB" id="6235552at2759"/>
<name>A0A8T0DL09_9TREM</name>
<keyword evidence="3" id="KW-1185">Reference proteome</keyword>
<proteinExistence type="predicted"/>
<protein>
    <submittedName>
        <fullName evidence="2">Uncharacterized protein</fullName>
    </submittedName>
</protein>
<dbReference type="Proteomes" id="UP000699462">
    <property type="component" value="Unassembled WGS sequence"/>
</dbReference>
<dbReference type="AlphaFoldDB" id="A0A8T0DL09"/>
<accession>A0A8T0DL09</accession>